<dbReference type="InterPro" id="IPR035985">
    <property type="entry name" value="Ubiquitin-activating_enz"/>
</dbReference>
<dbReference type="InterPro" id="IPR018074">
    <property type="entry name" value="UBQ-activ_enz_E1_CS"/>
</dbReference>
<dbReference type="Proteomes" id="UP001529510">
    <property type="component" value="Unassembled WGS sequence"/>
</dbReference>
<organism evidence="1 2">
    <name type="scientific">Cirrhinus mrigala</name>
    <name type="common">Mrigala</name>
    <dbReference type="NCBI Taxonomy" id="683832"/>
    <lineage>
        <taxon>Eukaryota</taxon>
        <taxon>Metazoa</taxon>
        <taxon>Chordata</taxon>
        <taxon>Craniata</taxon>
        <taxon>Vertebrata</taxon>
        <taxon>Euteleostomi</taxon>
        <taxon>Actinopterygii</taxon>
        <taxon>Neopterygii</taxon>
        <taxon>Teleostei</taxon>
        <taxon>Ostariophysi</taxon>
        <taxon>Cypriniformes</taxon>
        <taxon>Cyprinidae</taxon>
        <taxon>Labeoninae</taxon>
        <taxon>Labeonini</taxon>
        <taxon>Cirrhinus</taxon>
    </lineage>
</organism>
<dbReference type="PROSITE" id="PS00536">
    <property type="entry name" value="UBIQUITIN_ACTIVAT_1"/>
    <property type="match status" value="1"/>
</dbReference>
<evidence type="ECO:0000313" key="1">
    <source>
        <dbReference type="EMBL" id="KAL0191706.1"/>
    </source>
</evidence>
<accession>A0ABD0QZV5</accession>
<reference evidence="1 2" key="1">
    <citation type="submission" date="2024-05" db="EMBL/GenBank/DDBJ databases">
        <title>Genome sequencing and assembly of Indian major carp, Cirrhinus mrigala (Hamilton, 1822).</title>
        <authorList>
            <person name="Mohindra V."/>
            <person name="Chowdhury L.M."/>
            <person name="Lal K."/>
            <person name="Jena J.K."/>
        </authorList>
    </citation>
    <scope>NUCLEOTIDE SEQUENCE [LARGE SCALE GENOMIC DNA]</scope>
    <source>
        <strain evidence="1">CM1030</strain>
        <tissue evidence="1">Blood</tissue>
    </source>
</reference>
<dbReference type="AlphaFoldDB" id="A0ABD0QZV5"/>
<proteinExistence type="predicted"/>
<dbReference type="SUPFAM" id="SSF69572">
    <property type="entry name" value="Activating enzymes of the ubiquitin-like proteins"/>
    <property type="match status" value="1"/>
</dbReference>
<name>A0ABD0QZV5_CIRMR</name>
<dbReference type="EMBL" id="JAMKFB020000006">
    <property type="protein sequence ID" value="KAL0191706.1"/>
    <property type="molecule type" value="Genomic_DNA"/>
</dbReference>
<comment type="caution">
    <text evidence="1">The sequence shown here is derived from an EMBL/GenBank/DDBJ whole genome shotgun (WGS) entry which is preliminary data.</text>
</comment>
<protein>
    <submittedName>
        <fullName evidence="1">Uncharacterized protein</fullName>
    </submittedName>
</protein>
<sequence>ADAEMLVTITKELCTDAKFDELDEDAVRQLSLVAGGDLAPINAFIGGLAAQEVVKACSGKFTPLRQWLYFDALECLPQDNDGVLSEDACAP</sequence>
<feature type="non-terminal residue" evidence="1">
    <location>
        <position position="91"/>
    </location>
</feature>
<dbReference type="Gene3D" id="3.40.50.12550">
    <property type="entry name" value="Ubiquitin-activating enzyme E1, inactive adenylation domain, subdomain 2"/>
    <property type="match status" value="1"/>
</dbReference>
<keyword evidence="2" id="KW-1185">Reference proteome</keyword>
<gene>
    <name evidence="1" type="ORF">M9458_014404</name>
</gene>
<evidence type="ECO:0000313" key="2">
    <source>
        <dbReference type="Proteomes" id="UP001529510"/>
    </source>
</evidence>
<feature type="non-terminal residue" evidence="1">
    <location>
        <position position="1"/>
    </location>
</feature>